<evidence type="ECO:0000313" key="2">
    <source>
        <dbReference type="EMBL" id="KAK4226317.1"/>
    </source>
</evidence>
<proteinExistence type="predicted"/>
<name>A0AAN7BN09_9PEZI</name>
<evidence type="ECO:0000313" key="3">
    <source>
        <dbReference type="Proteomes" id="UP001301958"/>
    </source>
</evidence>
<feature type="chain" id="PRO_5043004350" evidence="1">
    <location>
        <begin position="17"/>
        <end position="93"/>
    </location>
</feature>
<evidence type="ECO:0000256" key="1">
    <source>
        <dbReference type="SAM" id="SignalP"/>
    </source>
</evidence>
<keyword evidence="3" id="KW-1185">Reference proteome</keyword>
<dbReference type="EMBL" id="MU865350">
    <property type="protein sequence ID" value="KAK4226317.1"/>
    <property type="molecule type" value="Genomic_DNA"/>
</dbReference>
<organism evidence="2 3">
    <name type="scientific">Podospora fimiseda</name>
    <dbReference type="NCBI Taxonomy" id="252190"/>
    <lineage>
        <taxon>Eukaryota</taxon>
        <taxon>Fungi</taxon>
        <taxon>Dikarya</taxon>
        <taxon>Ascomycota</taxon>
        <taxon>Pezizomycotina</taxon>
        <taxon>Sordariomycetes</taxon>
        <taxon>Sordariomycetidae</taxon>
        <taxon>Sordariales</taxon>
        <taxon>Podosporaceae</taxon>
        <taxon>Podospora</taxon>
    </lineage>
</organism>
<keyword evidence="1" id="KW-0732">Signal</keyword>
<sequence length="93" mass="10308">MLLFNLVFLLTTLVYAAPLFVPPPGTIYISEGVYLLPSNSSDSNTENMSLPTLAPQIDRCIRADNIENRASAISPLVSDCRRLCHNIRTDGIW</sequence>
<reference evidence="2" key="1">
    <citation type="journal article" date="2023" name="Mol. Phylogenet. Evol.">
        <title>Genome-scale phylogeny and comparative genomics of the fungal order Sordariales.</title>
        <authorList>
            <person name="Hensen N."/>
            <person name="Bonometti L."/>
            <person name="Westerberg I."/>
            <person name="Brannstrom I.O."/>
            <person name="Guillou S."/>
            <person name="Cros-Aarteil S."/>
            <person name="Calhoun S."/>
            <person name="Haridas S."/>
            <person name="Kuo A."/>
            <person name="Mondo S."/>
            <person name="Pangilinan J."/>
            <person name="Riley R."/>
            <person name="LaButti K."/>
            <person name="Andreopoulos B."/>
            <person name="Lipzen A."/>
            <person name="Chen C."/>
            <person name="Yan M."/>
            <person name="Daum C."/>
            <person name="Ng V."/>
            <person name="Clum A."/>
            <person name="Steindorff A."/>
            <person name="Ohm R.A."/>
            <person name="Martin F."/>
            <person name="Silar P."/>
            <person name="Natvig D.O."/>
            <person name="Lalanne C."/>
            <person name="Gautier V."/>
            <person name="Ament-Velasquez S.L."/>
            <person name="Kruys A."/>
            <person name="Hutchinson M.I."/>
            <person name="Powell A.J."/>
            <person name="Barry K."/>
            <person name="Miller A.N."/>
            <person name="Grigoriev I.V."/>
            <person name="Debuchy R."/>
            <person name="Gladieux P."/>
            <person name="Hiltunen Thoren M."/>
            <person name="Johannesson H."/>
        </authorList>
    </citation>
    <scope>NUCLEOTIDE SEQUENCE</scope>
    <source>
        <strain evidence="2">CBS 990.96</strain>
    </source>
</reference>
<feature type="signal peptide" evidence="1">
    <location>
        <begin position="1"/>
        <end position="16"/>
    </location>
</feature>
<gene>
    <name evidence="2" type="ORF">QBC38DRAFT_456417</name>
</gene>
<dbReference type="AlphaFoldDB" id="A0AAN7BN09"/>
<dbReference type="Proteomes" id="UP001301958">
    <property type="component" value="Unassembled WGS sequence"/>
</dbReference>
<accession>A0AAN7BN09</accession>
<comment type="caution">
    <text evidence="2">The sequence shown here is derived from an EMBL/GenBank/DDBJ whole genome shotgun (WGS) entry which is preliminary data.</text>
</comment>
<reference evidence="2" key="2">
    <citation type="submission" date="2023-05" db="EMBL/GenBank/DDBJ databases">
        <authorList>
            <consortium name="Lawrence Berkeley National Laboratory"/>
            <person name="Steindorff A."/>
            <person name="Hensen N."/>
            <person name="Bonometti L."/>
            <person name="Westerberg I."/>
            <person name="Brannstrom I.O."/>
            <person name="Guillou S."/>
            <person name="Cros-Aarteil S."/>
            <person name="Calhoun S."/>
            <person name="Haridas S."/>
            <person name="Kuo A."/>
            <person name="Mondo S."/>
            <person name="Pangilinan J."/>
            <person name="Riley R."/>
            <person name="Labutti K."/>
            <person name="Andreopoulos B."/>
            <person name="Lipzen A."/>
            <person name="Chen C."/>
            <person name="Yanf M."/>
            <person name="Daum C."/>
            <person name="Ng V."/>
            <person name="Clum A."/>
            <person name="Ohm R."/>
            <person name="Martin F."/>
            <person name="Silar P."/>
            <person name="Natvig D."/>
            <person name="Lalanne C."/>
            <person name="Gautier V."/>
            <person name="Ament-Velasquez S.L."/>
            <person name="Kruys A."/>
            <person name="Hutchinson M.I."/>
            <person name="Powell A.J."/>
            <person name="Barry K."/>
            <person name="Miller A.N."/>
            <person name="Grigoriev I.V."/>
            <person name="Debuchy R."/>
            <person name="Gladieux P."/>
            <person name="Thoren M.H."/>
            <person name="Johannesson H."/>
        </authorList>
    </citation>
    <scope>NUCLEOTIDE SEQUENCE</scope>
    <source>
        <strain evidence="2">CBS 990.96</strain>
    </source>
</reference>
<protein>
    <submittedName>
        <fullName evidence="2">Uncharacterized protein</fullName>
    </submittedName>
</protein>